<name>A0A1H2FCH9_9GAMM</name>
<dbReference type="Gene3D" id="3.50.80.20">
    <property type="entry name" value="D-Ala-D-Ala carboxypeptidase C, peptidase S13"/>
    <property type="match status" value="1"/>
</dbReference>
<evidence type="ECO:0000313" key="5">
    <source>
        <dbReference type="Proteomes" id="UP000243924"/>
    </source>
</evidence>
<dbReference type="Gene3D" id="3.40.710.10">
    <property type="entry name" value="DD-peptidase/beta-lactamase superfamily"/>
    <property type="match status" value="1"/>
</dbReference>
<comment type="similarity">
    <text evidence="1">Belongs to the peptidase S13 family.</text>
</comment>
<gene>
    <name evidence="4" type="ORF">SAMN05216210_1457</name>
</gene>
<keyword evidence="3" id="KW-0732">Signal</keyword>
<dbReference type="InterPro" id="IPR000667">
    <property type="entry name" value="Peptidase_S13"/>
</dbReference>
<evidence type="ECO:0000313" key="4">
    <source>
        <dbReference type="EMBL" id="SDU05096.1"/>
    </source>
</evidence>
<proteinExistence type="inferred from homology"/>
<dbReference type="PANTHER" id="PTHR30023:SF0">
    <property type="entry name" value="PENICILLIN-SENSITIVE CARBOXYPEPTIDASE A"/>
    <property type="match status" value="1"/>
</dbReference>
<reference evidence="5" key="1">
    <citation type="submission" date="2016-10" db="EMBL/GenBank/DDBJ databases">
        <authorList>
            <person name="Varghese N."/>
            <person name="Submissions S."/>
        </authorList>
    </citation>
    <scope>NUCLEOTIDE SEQUENCE [LARGE SCALE GENOMIC DNA]</scope>
    <source>
        <strain evidence="5">CECT 8338</strain>
    </source>
</reference>
<dbReference type="InterPro" id="IPR012338">
    <property type="entry name" value="Beta-lactam/transpept-like"/>
</dbReference>
<dbReference type="STRING" id="1434072.SAMN05216210_1457"/>
<dbReference type="RefSeq" id="WP_092385557.1">
    <property type="nucleotide sequence ID" value="NZ_LT629787.1"/>
</dbReference>
<evidence type="ECO:0000256" key="3">
    <source>
        <dbReference type="SAM" id="SignalP"/>
    </source>
</evidence>
<dbReference type="EMBL" id="LT629787">
    <property type="protein sequence ID" value="SDU05096.1"/>
    <property type="molecule type" value="Genomic_DNA"/>
</dbReference>
<sequence length="489" mass="52939">MPVSRTLLRCLLPITGLLLLAPCVSADNSALQLPEAVNQALSNAQVPANALSLAVIPLEGQGLAQFVNAEQVVNPASTMKLLTTFAALELLGPDYQWHTELLSNAEIRNGILHGDLIFRSSGDPKLTQERVWLLLRELRAAGVVEVRGDLVLQPADLRMPADAVPFRDDGNDQSRPFLVEPDPLLSNLKLFNLSTHAESSGIRTHLEPALPEIHIDNQVRKLPPVSNCPWPNIAYNLDDQNSRATLTLTGSLHQGCSAQRYFSALDAATYTASLLRVTWHELGGKITGNNRIGSQPAGARRLASNSSPDLVSVVRDINKFSNNTMARQLLLTIGRENRTAADADDHKAAVRAIEAWLASKNIQPKGLVIDNGSGLSRIERITARDMALLLEAAWKSPFAAEFISSMPLAAMDGTMRRRLHNTPLVGEAHVKTGSLRNVRAIAGITRDGNGKSWAVSAIVNHGAAGSSRRALDLVLQDVHRRTATDVAIQ</sequence>
<dbReference type="GO" id="GO:0006508">
    <property type="term" value="P:proteolysis"/>
    <property type="evidence" value="ECO:0007669"/>
    <property type="project" value="InterPro"/>
</dbReference>
<keyword evidence="2" id="KW-0378">Hydrolase</keyword>
<feature type="signal peptide" evidence="3">
    <location>
        <begin position="1"/>
        <end position="26"/>
    </location>
</feature>
<dbReference type="PRINTS" id="PR00922">
    <property type="entry name" value="DADACBPTASE3"/>
</dbReference>
<dbReference type="NCBIfam" id="TIGR00666">
    <property type="entry name" value="PBP4"/>
    <property type="match status" value="1"/>
</dbReference>
<accession>A0A1H2FCH9</accession>
<evidence type="ECO:0000256" key="1">
    <source>
        <dbReference type="ARBA" id="ARBA00006096"/>
    </source>
</evidence>
<keyword evidence="5" id="KW-1185">Reference proteome</keyword>
<evidence type="ECO:0000256" key="2">
    <source>
        <dbReference type="ARBA" id="ARBA00022801"/>
    </source>
</evidence>
<dbReference type="OrthoDB" id="9802627at2"/>
<protein>
    <submittedName>
        <fullName evidence="4">D-alanyl-D-alanine carboxypeptidase / D-alanyl-D-alanine-endopeptidase (Penicillin-binding protein 4)</fullName>
    </submittedName>
</protein>
<dbReference type="GO" id="GO:0000270">
    <property type="term" value="P:peptidoglycan metabolic process"/>
    <property type="evidence" value="ECO:0007669"/>
    <property type="project" value="TreeGrafter"/>
</dbReference>
<dbReference type="Proteomes" id="UP000243924">
    <property type="component" value="Chromosome I"/>
</dbReference>
<feature type="chain" id="PRO_5009273807" evidence="3">
    <location>
        <begin position="27"/>
        <end position="489"/>
    </location>
</feature>
<dbReference type="PANTHER" id="PTHR30023">
    <property type="entry name" value="D-ALANYL-D-ALANINE CARBOXYPEPTIDASE"/>
    <property type="match status" value="1"/>
</dbReference>
<keyword evidence="4" id="KW-0121">Carboxypeptidase</keyword>
<dbReference type="GO" id="GO:0004185">
    <property type="term" value="F:serine-type carboxypeptidase activity"/>
    <property type="evidence" value="ECO:0007669"/>
    <property type="project" value="InterPro"/>
</dbReference>
<dbReference type="AlphaFoldDB" id="A0A1H2FCH9"/>
<keyword evidence="4" id="KW-0645">Protease</keyword>
<organism evidence="4 5">
    <name type="scientific">Halopseudomonas salegens</name>
    <dbReference type="NCBI Taxonomy" id="1434072"/>
    <lineage>
        <taxon>Bacteria</taxon>
        <taxon>Pseudomonadati</taxon>
        <taxon>Pseudomonadota</taxon>
        <taxon>Gammaproteobacteria</taxon>
        <taxon>Pseudomonadales</taxon>
        <taxon>Pseudomonadaceae</taxon>
        <taxon>Halopseudomonas</taxon>
    </lineage>
</organism>
<dbReference type="SUPFAM" id="SSF56601">
    <property type="entry name" value="beta-lactamase/transpeptidase-like"/>
    <property type="match status" value="1"/>
</dbReference>
<dbReference type="Pfam" id="PF02113">
    <property type="entry name" value="Peptidase_S13"/>
    <property type="match status" value="1"/>
</dbReference>